<gene>
    <name evidence="1" type="ORF">CK203_051051</name>
</gene>
<evidence type="ECO:0000313" key="1">
    <source>
        <dbReference type="EMBL" id="RVW74253.1"/>
    </source>
</evidence>
<organism evidence="1 2">
    <name type="scientific">Vitis vinifera</name>
    <name type="common">Grape</name>
    <dbReference type="NCBI Taxonomy" id="29760"/>
    <lineage>
        <taxon>Eukaryota</taxon>
        <taxon>Viridiplantae</taxon>
        <taxon>Streptophyta</taxon>
        <taxon>Embryophyta</taxon>
        <taxon>Tracheophyta</taxon>
        <taxon>Spermatophyta</taxon>
        <taxon>Magnoliopsida</taxon>
        <taxon>eudicotyledons</taxon>
        <taxon>Gunneridae</taxon>
        <taxon>Pentapetalae</taxon>
        <taxon>rosids</taxon>
        <taxon>Vitales</taxon>
        <taxon>Vitaceae</taxon>
        <taxon>Viteae</taxon>
        <taxon>Vitis</taxon>
    </lineage>
</organism>
<name>A0A438GPX3_VITVI</name>
<dbReference type="EMBL" id="QGNW01000373">
    <property type="protein sequence ID" value="RVW74253.1"/>
    <property type="molecule type" value="Genomic_DNA"/>
</dbReference>
<reference evidence="1 2" key="1">
    <citation type="journal article" date="2018" name="PLoS Genet.">
        <title>Population sequencing reveals clonal diversity and ancestral inbreeding in the grapevine cultivar Chardonnay.</title>
        <authorList>
            <person name="Roach M.J."/>
            <person name="Johnson D.L."/>
            <person name="Bohlmann J."/>
            <person name="van Vuuren H.J."/>
            <person name="Jones S.J."/>
            <person name="Pretorius I.S."/>
            <person name="Schmidt S.A."/>
            <person name="Borneman A.R."/>
        </authorList>
    </citation>
    <scope>NUCLEOTIDE SEQUENCE [LARGE SCALE GENOMIC DNA]</scope>
    <source>
        <strain evidence="2">cv. Chardonnay</strain>
        <tissue evidence="1">Leaf</tissue>
    </source>
</reference>
<accession>A0A438GPX3</accession>
<evidence type="ECO:0000313" key="2">
    <source>
        <dbReference type="Proteomes" id="UP000288805"/>
    </source>
</evidence>
<sequence>MPFSFRTTMGKRCKSDTKCHNHKCSQPTSMGGVAYTTYRVLNSVKVSSLNRWLSRKTEWCREKAKVLVIAAAYQSVFLAVLGIHRLEMELHCAKVAWTALGSGLLQQRRATTHACRASNQGFSYSKEEGLAPGLVSHTAEFPTPPANVEAPFNYGNLEKAVNKAASSNISGRYENVALHEEQKSTLNSPCTCWLKKQRKMQMCSSRSVSLFMSQCTHWNVAIVLVQNREKIEMQDWFQCHGSRNVSSFNPFAEERAPASSKTIHEELSYLGTQWLTCPPRNFRMNYLFTRKQEQRLPHPRALFNQGVPAGKGADVDKRKIPGHCCSLSVSAWFPKSGLREVLKAQISSFQNLILSKIIGFMSREDVAKSHFSSFSEHIMPEYEEASIRVGAFSHPPLLQNSSLWKLVLKDCSRLGSVATKESCHPRLQSFKSRIVQF</sequence>
<protein>
    <submittedName>
        <fullName evidence="1">Uncharacterized protein</fullName>
    </submittedName>
</protein>
<proteinExistence type="predicted"/>
<dbReference type="Proteomes" id="UP000288805">
    <property type="component" value="Unassembled WGS sequence"/>
</dbReference>
<dbReference type="AlphaFoldDB" id="A0A438GPX3"/>
<comment type="caution">
    <text evidence="1">The sequence shown here is derived from an EMBL/GenBank/DDBJ whole genome shotgun (WGS) entry which is preliminary data.</text>
</comment>